<gene>
    <name evidence="1" type="primary">LOC107776583</name>
</gene>
<proteinExistence type="predicted"/>
<dbReference type="RefSeq" id="XP_016451986.1">
    <property type="nucleotide sequence ID" value="XM_016596500.1"/>
</dbReference>
<dbReference type="GO" id="GO:0003676">
    <property type="term" value="F:nucleic acid binding"/>
    <property type="evidence" value="ECO:0007669"/>
    <property type="project" value="InterPro"/>
</dbReference>
<reference evidence="1" key="1">
    <citation type="submission" date="2025-08" db="UniProtKB">
        <authorList>
            <consortium name="RefSeq"/>
        </authorList>
    </citation>
    <scope>IDENTIFICATION</scope>
</reference>
<dbReference type="PANTHER" id="PTHR47266">
    <property type="entry name" value="ENDONUCLEASE-RELATED"/>
    <property type="match status" value="1"/>
</dbReference>
<organism evidence="1">
    <name type="scientific">Nicotiana tabacum</name>
    <name type="common">Common tobacco</name>
    <dbReference type="NCBI Taxonomy" id="4097"/>
    <lineage>
        <taxon>Eukaryota</taxon>
        <taxon>Viridiplantae</taxon>
        <taxon>Streptophyta</taxon>
        <taxon>Embryophyta</taxon>
        <taxon>Tracheophyta</taxon>
        <taxon>Spermatophyta</taxon>
        <taxon>Magnoliopsida</taxon>
        <taxon>eudicotyledons</taxon>
        <taxon>Gunneridae</taxon>
        <taxon>Pentapetalae</taxon>
        <taxon>asterids</taxon>
        <taxon>lamiids</taxon>
        <taxon>Solanales</taxon>
        <taxon>Solanaceae</taxon>
        <taxon>Nicotianoideae</taxon>
        <taxon>Nicotianeae</taxon>
        <taxon>Nicotiana</taxon>
    </lineage>
</organism>
<name>A0A1S3YIA8_TOBAC</name>
<dbReference type="InterPro" id="IPR012337">
    <property type="entry name" value="RNaseH-like_sf"/>
</dbReference>
<evidence type="ECO:0000313" key="1">
    <source>
        <dbReference type="RefSeq" id="XP_016451986.1"/>
    </source>
</evidence>
<dbReference type="SUPFAM" id="SSF53098">
    <property type="entry name" value="Ribonuclease H-like"/>
    <property type="match status" value="1"/>
</dbReference>
<dbReference type="AlphaFoldDB" id="A0A1S3YIA8"/>
<protein>
    <recommendedName>
        <fullName evidence="2">Protein NYNRIN-like</fullName>
    </recommendedName>
</protein>
<dbReference type="InterPro" id="IPR052160">
    <property type="entry name" value="Gypsy_RT_Integrase-like"/>
</dbReference>
<evidence type="ECO:0008006" key="2">
    <source>
        <dbReference type="Google" id="ProtNLM"/>
    </source>
</evidence>
<dbReference type="KEGG" id="nta:107776583"/>
<dbReference type="STRING" id="4097.A0A1S3YIA8"/>
<dbReference type="Gene3D" id="3.30.420.10">
    <property type="entry name" value="Ribonuclease H-like superfamily/Ribonuclease H"/>
    <property type="match status" value="1"/>
</dbReference>
<dbReference type="Gene3D" id="2.30.30.850">
    <property type="match status" value="1"/>
</dbReference>
<dbReference type="OrthoDB" id="1723222at2759"/>
<dbReference type="InterPro" id="IPR036397">
    <property type="entry name" value="RNaseH_sf"/>
</dbReference>
<dbReference type="PaxDb" id="4097-A0A1S3YIA8"/>
<accession>A0A1S3YIA8</accession>
<sequence length="174" mass="20179">MTYHPQTSGQDEVPNREIKQILEKRVSLNRKDCAAKLDDALLAYITVYKIPSGASPYKLVYGNACHLPVILEQKAYWAIKKLNMDFEAAGEKRLFQLNELDEFRLHSYENAKLCKEKTKRWHDKRIKPHHFEPGQKVLLLNSRLNLFPGKLKPRWSGPFEVVRVTPYGELSCAL</sequence>